<keyword evidence="2" id="KW-1185">Reference proteome</keyword>
<sequence length="59" mass="6622">MPVKVTNPRDLYYGFEGQIQKVVDGYVGVIFGGGNWIKHVRFVASDLTVIEPRGKKRGK</sequence>
<evidence type="ECO:0000313" key="1">
    <source>
        <dbReference type="EMBL" id="UFP96902.1"/>
    </source>
</evidence>
<dbReference type="EMBL" id="CP063845">
    <property type="protein sequence ID" value="UFP96902.1"/>
    <property type="molecule type" value="Genomic_DNA"/>
</dbReference>
<protein>
    <submittedName>
        <fullName evidence="1">DUF3252 domain-containing protein</fullName>
    </submittedName>
</protein>
<name>A0ABY3PT26_9CYAN</name>
<reference evidence="1 2" key="1">
    <citation type="journal article" date="2021" name="Genome Biol. Evol.">
        <title>Complete Genome Sequencing of a Novel Gloeobacter Species from a Waterfall Cave in Mexico.</title>
        <authorList>
            <person name="Saw J.H."/>
            <person name="Cardona T."/>
            <person name="Montejano G."/>
        </authorList>
    </citation>
    <scope>NUCLEOTIDE SEQUENCE [LARGE SCALE GENOMIC DNA]</scope>
    <source>
        <strain evidence="1">MG652769</strain>
    </source>
</reference>
<dbReference type="Proteomes" id="UP001054846">
    <property type="component" value="Chromosome"/>
</dbReference>
<evidence type="ECO:0000313" key="2">
    <source>
        <dbReference type="Proteomes" id="UP001054846"/>
    </source>
</evidence>
<dbReference type="Pfam" id="PF11623">
    <property type="entry name" value="NdhS"/>
    <property type="match status" value="1"/>
</dbReference>
<accession>A0ABY3PT26</accession>
<dbReference type="Gene3D" id="2.30.30.140">
    <property type="match status" value="1"/>
</dbReference>
<organism evidence="1 2">
    <name type="scientific">Gloeobacter morelensis MG652769</name>
    <dbReference type="NCBI Taxonomy" id="2781736"/>
    <lineage>
        <taxon>Bacteria</taxon>
        <taxon>Bacillati</taxon>
        <taxon>Cyanobacteriota</taxon>
        <taxon>Cyanophyceae</taxon>
        <taxon>Gloeobacterales</taxon>
        <taxon>Gloeobacteraceae</taxon>
        <taxon>Gloeobacter</taxon>
        <taxon>Gloeobacter morelensis</taxon>
    </lineage>
</organism>
<proteinExistence type="predicted"/>
<gene>
    <name evidence="1" type="ORF">ISF26_04920</name>
</gene>
<dbReference type="InterPro" id="IPR021659">
    <property type="entry name" value="NdhS"/>
</dbReference>